<gene>
    <name evidence="8" type="ordered locus">CHAB381_1661</name>
</gene>
<comment type="similarity">
    <text evidence="2">Belongs to the DoxX family.</text>
</comment>
<dbReference type="RefSeq" id="WP_012109486.1">
    <property type="nucleotide sequence ID" value="NC_009714.1"/>
</dbReference>
<dbReference type="KEGG" id="cha:CHAB381_1661"/>
<proteinExistence type="inferred from homology"/>
<evidence type="ECO:0000256" key="2">
    <source>
        <dbReference type="ARBA" id="ARBA00006679"/>
    </source>
</evidence>
<dbReference type="eggNOG" id="COG2259">
    <property type="taxonomic scope" value="Bacteria"/>
</dbReference>
<dbReference type="GO" id="GO:0005886">
    <property type="term" value="C:plasma membrane"/>
    <property type="evidence" value="ECO:0007669"/>
    <property type="project" value="UniProtKB-SubCell"/>
</dbReference>
<evidence type="ECO:0000256" key="6">
    <source>
        <dbReference type="ARBA" id="ARBA00023136"/>
    </source>
</evidence>
<reference evidence="9" key="1">
    <citation type="submission" date="2007-07" db="EMBL/GenBank/DDBJ databases">
        <title>Complete genome sequence of Campylobacter hominis ATCC BAA-381, a commensal isolated from the human gastrointestinal tract.</title>
        <authorList>
            <person name="Fouts D.E."/>
            <person name="Mongodin E.F."/>
            <person name="Puiu D."/>
            <person name="Sebastian Y."/>
            <person name="Miller W.G."/>
            <person name="Mandrell R.E."/>
            <person name="Nelson K.E."/>
        </authorList>
    </citation>
    <scope>NUCLEOTIDE SEQUENCE [LARGE SCALE GENOMIC DNA]</scope>
    <source>
        <strain evidence="9">ATCC BAA-381 / DSM 21671 / CCUG 45161 / LMG 19568 / NCTC 13146 / CH001A</strain>
    </source>
</reference>
<keyword evidence="9" id="KW-1185">Reference proteome</keyword>
<keyword evidence="3" id="KW-1003">Cell membrane</keyword>
<evidence type="ECO:0000256" key="1">
    <source>
        <dbReference type="ARBA" id="ARBA00004651"/>
    </source>
</evidence>
<feature type="transmembrane region" description="Helical" evidence="7">
    <location>
        <begin position="77"/>
        <end position="97"/>
    </location>
</feature>
<dbReference type="HOGENOM" id="CLU_058421_6_3_7"/>
<organism evidence="8 9">
    <name type="scientific">Campylobacter hominis (strain ATCC BAA-381 / DSM 21671 / CCUG 45161 / LMG 19568 / NCTC 13146 / CH001A)</name>
    <dbReference type="NCBI Taxonomy" id="360107"/>
    <lineage>
        <taxon>Bacteria</taxon>
        <taxon>Pseudomonadati</taxon>
        <taxon>Campylobacterota</taxon>
        <taxon>Epsilonproteobacteria</taxon>
        <taxon>Campylobacterales</taxon>
        <taxon>Campylobacteraceae</taxon>
        <taxon>Campylobacter</taxon>
    </lineage>
</organism>
<feature type="transmembrane region" description="Helical" evidence="7">
    <location>
        <begin position="109"/>
        <end position="128"/>
    </location>
</feature>
<feature type="transmembrane region" description="Helical" evidence="7">
    <location>
        <begin position="12"/>
        <end position="30"/>
    </location>
</feature>
<keyword evidence="5 7" id="KW-1133">Transmembrane helix</keyword>
<dbReference type="InterPro" id="IPR051907">
    <property type="entry name" value="DoxX-like_oxidoreductase"/>
</dbReference>
<accession>A7I3T9</accession>
<evidence type="ECO:0000313" key="9">
    <source>
        <dbReference type="Proteomes" id="UP000002407"/>
    </source>
</evidence>
<protein>
    <submittedName>
        <fullName evidence="8">DoxX</fullName>
    </submittedName>
</protein>
<keyword evidence="6 7" id="KW-0472">Membrane</keyword>
<evidence type="ECO:0000256" key="5">
    <source>
        <dbReference type="ARBA" id="ARBA00022989"/>
    </source>
</evidence>
<evidence type="ECO:0000256" key="7">
    <source>
        <dbReference type="SAM" id="Phobius"/>
    </source>
</evidence>
<dbReference type="AlphaFoldDB" id="A7I3T9"/>
<dbReference type="EMBL" id="CP000776">
    <property type="protein sequence ID" value="ABS52476.1"/>
    <property type="molecule type" value="Genomic_DNA"/>
</dbReference>
<dbReference type="InterPro" id="IPR032808">
    <property type="entry name" value="DoxX"/>
</dbReference>
<dbReference type="PANTHER" id="PTHR33452">
    <property type="entry name" value="OXIDOREDUCTASE CATD-RELATED"/>
    <property type="match status" value="1"/>
</dbReference>
<sequence length="132" mass="14680">MESKKFYDNGLFFLRLIFGICFLMHGISKISHGIDFVKDMVVNSGMPEILSYGVYIGEVLAPICIIIGLFPRISSFIIIINSAMILFLAHGSNLFGLNQYGGFNAELPFLYIGICLCILFCGSGKYAIKDKF</sequence>
<dbReference type="OrthoDB" id="280866at2"/>
<dbReference type="Proteomes" id="UP000002407">
    <property type="component" value="Chromosome"/>
</dbReference>
<name>A7I3T9_CAMHC</name>
<comment type="subcellular location">
    <subcellularLocation>
        <location evidence="1">Cell membrane</location>
        <topology evidence="1">Multi-pass membrane protein</topology>
    </subcellularLocation>
</comment>
<keyword evidence="4 7" id="KW-0812">Transmembrane</keyword>
<dbReference type="Pfam" id="PF07681">
    <property type="entry name" value="DoxX"/>
    <property type="match status" value="1"/>
</dbReference>
<evidence type="ECO:0000313" key="8">
    <source>
        <dbReference type="EMBL" id="ABS52476.1"/>
    </source>
</evidence>
<dbReference type="PANTHER" id="PTHR33452:SF1">
    <property type="entry name" value="INNER MEMBRANE PROTEIN YPHA-RELATED"/>
    <property type="match status" value="1"/>
</dbReference>
<dbReference type="STRING" id="360107.CHAB381_1661"/>
<evidence type="ECO:0000256" key="4">
    <source>
        <dbReference type="ARBA" id="ARBA00022692"/>
    </source>
</evidence>
<feature type="transmembrane region" description="Helical" evidence="7">
    <location>
        <begin position="50"/>
        <end position="70"/>
    </location>
</feature>
<evidence type="ECO:0000256" key="3">
    <source>
        <dbReference type="ARBA" id="ARBA00022475"/>
    </source>
</evidence>